<evidence type="ECO:0008006" key="3">
    <source>
        <dbReference type="Google" id="ProtNLM"/>
    </source>
</evidence>
<evidence type="ECO:0000313" key="1">
    <source>
        <dbReference type="EMBL" id="MEN2765971.1"/>
    </source>
</evidence>
<sequence length="107" mass="12404">MMRKFLITILSILFIISVYKDLNSGTPTEGGDQTHTDQQLERVPFDVIKVKITTGDTVLSVVEKINPSMEQFQMEQIEKDFSSLNPHIDPTHIKANHFYFFPKYNQK</sequence>
<organism evidence="1 2">
    <name type="scientific">Ornithinibacillus xuwenensis</name>
    <dbReference type="NCBI Taxonomy" id="3144668"/>
    <lineage>
        <taxon>Bacteria</taxon>
        <taxon>Bacillati</taxon>
        <taxon>Bacillota</taxon>
        <taxon>Bacilli</taxon>
        <taxon>Bacillales</taxon>
        <taxon>Bacillaceae</taxon>
        <taxon>Ornithinibacillus</taxon>
    </lineage>
</organism>
<name>A0ABU9XCI7_9BACI</name>
<gene>
    <name evidence="1" type="ORF">ABC228_02110</name>
</gene>
<evidence type="ECO:0000313" key="2">
    <source>
        <dbReference type="Proteomes" id="UP001444625"/>
    </source>
</evidence>
<accession>A0ABU9XCI7</accession>
<dbReference type="EMBL" id="JBDIML010000001">
    <property type="protein sequence ID" value="MEN2765971.1"/>
    <property type="molecule type" value="Genomic_DNA"/>
</dbReference>
<keyword evidence="2" id="KW-1185">Reference proteome</keyword>
<dbReference type="RefSeq" id="WP_345823438.1">
    <property type="nucleotide sequence ID" value="NZ_JBDIML010000001.1"/>
</dbReference>
<protein>
    <recommendedName>
        <fullName evidence="3">LysM domain-containing protein</fullName>
    </recommendedName>
</protein>
<reference evidence="1 2" key="1">
    <citation type="submission" date="2024-05" db="EMBL/GenBank/DDBJ databases">
        <authorList>
            <person name="Haq I."/>
            <person name="Ullah Z."/>
            <person name="Ahmad R."/>
            <person name="Li M."/>
            <person name="Tong Y."/>
        </authorList>
    </citation>
    <scope>NUCLEOTIDE SEQUENCE [LARGE SCALE GENOMIC DNA]</scope>
    <source>
        <strain evidence="1 2">16A2E</strain>
    </source>
</reference>
<dbReference type="Proteomes" id="UP001444625">
    <property type="component" value="Unassembled WGS sequence"/>
</dbReference>
<proteinExistence type="predicted"/>
<comment type="caution">
    <text evidence="1">The sequence shown here is derived from an EMBL/GenBank/DDBJ whole genome shotgun (WGS) entry which is preliminary data.</text>
</comment>